<evidence type="ECO:0000313" key="8">
    <source>
        <dbReference type="Proteomes" id="UP000332933"/>
    </source>
</evidence>
<accession>A0A485L6P9</accession>
<dbReference type="EMBL" id="CAADRA010005890">
    <property type="protein sequence ID" value="VFT93167.1"/>
    <property type="molecule type" value="Genomic_DNA"/>
</dbReference>
<dbReference type="PANTHER" id="PTHR11567">
    <property type="entry name" value="ACID PHOSPHATASE-RELATED"/>
    <property type="match status" value="1"/>
</dbReference>
<feature type="region of interest" description="Disordered" evidence="3">
    <location>
        <begin position="498"/>
        <end position="526"/>
    </location>
</feature>
<organism evidence="7 8">
    <name type="scientific">Aphanomyces stellatus</name>
    <dbReference type="NCBI Taxonomy" id="120398"/>
    <lineage>
        <taxon>Eukaryota</taxon>
        <taxon>Sar</taxon>
        <taxon>Stramenopiles</taxon>
        <taxon>Oomycota</taxon>
        <taxon>Saprolegniomycetes</taxon>
        <taxon>Saprolegniales</taxon>
        <taxon>Verrucalvaceae</taxon>
        <taxon>Aphanomyces</taxon>
    </lineage>
</organism>
<feature type="transmembrane region" description="Helical" evidence="4">
    <location>
        <begin position="458"/>
        <end position="481"/>
    </location>
</feature>
<evidence type="ECO:0000256" key="4">
    <source>
        <dbReference type="SAM" id="Phobius"/>
    </source>
</evidence>
<dbReference type="PANTHER" id="PTHR11567:SF110">
    <property type="entry name" value="2-PHOSPHOXYLOSE PHOSPHATASE 1"/>
    <property type="match status" value="1"/>
</dbReference>
<reference evidence="7 8" key="1">
    <citation type="submission" date="2019-03" db="EMBL/GenBank/DDBJ databases">
        <authorList>
            <person name="Gaulin E."/>
            <person name="Dumas B."/>
        </authorList>
    </citation>
    <scope>NUCLEOTIDE SEQUENCE [LARGE SCALE GENOMIC DNA]</scope>
    <source>
        <strain evidence="7">CBS 568.67</strain>
    </source>
</reference>
<keyword evidence="4" id="KW-0472">Membrane</keyword>
<dbReference type="GO" id="GO:0016791">
    <property type="term" value="F:phosphatase activity"/>
    <property type="evidence" value="ECO:0007669"/>
    <property type="project" value="TreeGrafter"/>
</dbReference>
<evidence type="ECO:0000256" key="1">
    <source>
        <dbReference type="ARBA" id="ARBA00005375"/>
    </source>
</evidence>
<keyword evidence="4" id="KW-1133">Transmembrane helix</keyword>
<keyword evidence="8" id="KW-1185">Reference proteome</keyword>
<dbReference type="SUPFAM" id="SSF53254">
    <property type="entry name" value="Phosphoglycerate mutase-like"/>
    <property type="match status" value="1"/>
</dbReference>
<dbReference type="OrthoDB" id="10257284at2759"/>
<dbReference type="EMBL" id="VJMH01005869">
    <property type="protein sequence ID" value="KAF0692579.1"/>
    <property type="molecule type" value="Genomic_DNA"/>
</dbReference>
<dbReference type="InterPro" id="IPR029033">
    <property type="entry name" value="His_PPase_superfam"/>
</dbReference>
<dbReference type="AlphaFoldDB" id="A0A485L6P9"/>
<dbReference type="Proteomes" id="UP000332933">
    <property type="component" value="Unassembled WGS sequence"/>
</dbReference>
<keyword evidence="2" id="KW-0378">Hydrolase</keyword>
<evidence type="ECO:0000256" key="2">
    <source>
        <dbReference type="ARBA" id="ARBA00022801"/>
    </source>
</evidence>
<dbReference type="Gene3D" id="3.40.50.1240">
    <property type="entry name" value="Phosphoglycerate mutase-like"/>
    <property type="match status" value="1"/>
</dbReference>
<protein>
    <submittedName>
        <fullName evidence="7">Aste57867_16391 protein</fullName>
    </submittedName>
</protein>
<comment type="similarity">
    <text evidence="1">Belongs to the histidine acid phosphatase family.</text>
</comment>
<proteinExistence type="inferred from homology"/>
<dbReference type="Pfam" id="PF00328">
    <property type="entry name" value="His_Phos_2"/>
    <property type="match status" value="1"/>
</dbReference>
<dbReference type="InterPro" id="IPR000560">
    <property type="entry name" value="His_Pase_clade-2"/>
</dbReference>
<name>A0A485L6P9_9STRA</name>
<evidence type="ECO:0000256" key="3">
    <source>
        <dbReference type="SAM" id="MobiDB-lite"/>
    </source>
</evidence>
<evidence type="ECO:0000256" key="5">
    <source>
        <dbReference type="SAM" id="SignalP"/>
    </source>
</evidence>
<keyword evidence="5" id="KW-0732">Signal</keyword>
<sequence>MEDRSHRVRKLGATCLKSWALYLCLTSLGRANADATVSPDFPYCSKHIENNAIQRLATPDKYTLLQVQVIMRHGARTLASRSSCWAGYNVTWTCNARMHVAPHLDGDTTAHHVYDNKYVEGETVLKGNCHLGQLLDEGYNQELQNGRTFRKAYIDSNTLFRATERVDLSNATDFYLSSTDMQRTVMSGQLVVDAMFPPTMTTDAVVAWHVGDIAQSSFVPNEKSCPKLIDVKAQYEASAGYEQWLADHAPTVDLTKSIFHTYDPRILFDCLLTSRCSQPASLPSTLTPAQYDEIVFFERDKRMKIFMEDPTYAKLSMAKVLLAIRTRLLARVDGAIGPRFAFYSGHDDTVMPVLAALGGADWLHDWPPYAAYFAIELYEDAQSNFYVRFLYQGTPLTLPGCGVDSLCPLDVFKNATAYATDVNICATSLKVVGPTSATSPPTAADMDESETNVSFKALVLFVFVGVLLGVAFGLIIARALAKNGQGAMVLAKDGLEGPNKSSIQGGDDETGEHDELLSCQSPKHHV</sequence>
<dbReference type="CDD" id="cd07061">
    <property type="entry name" value="HP_HAP_like"/>
    <property type="match status" value="1"/>
</dbReference>
<evidence type="ECO:0000313" key="6">
    <source>
        <dbReference type="EMBL" id="KAF0692579.1"/>
    </source>
</evidence>
<reference evidence="6" key="2">
    <citation type="submission" date="2019-06" db="EMBL/GenBank/DDBJ databases">
        <title>Genomics analysis of Aphanomyces spp. identifies a new class of oomycete effector associated with host adaptation.</title>
        <authorList>
            <person name="Gaulin E."/>
        </authorList>
    </citation>
    <scope>NUCLEOTIDE SEQUENCE</scope>
    <source>
        <strain evidence="6">CBS 578.67</strain>
    </source>
</reference>
<dbReference type="InterPro" id="IPR050645">
    <property type="entry name" value="Histidine_acid_phosphatase"/>
</dbReference>
<feature type="chain" id="PRO_5036116342" evidence="5">
    <location>
        <begin position="36"/>
        <end position="526"/>
    </location>
</feature>
<gene>
    <name evidence="7" type="primary">Aste57867_16391</name>
    <name evidence="6" type="ORF">As57867_016334</name>
    <name evidence="7" type="ORF">ASTE57867_16391</name>
</gene>
<evidence type="ECO:0000313" key="7">
    <source>
        <dbReference type="EMBL" id="VFT93167.1"/>
    </source>
</evidence>
<feature type="signal peptide" evidence="5">
    <location>
        <begin position="1"/>
        <end position="35"/>
    </location>
</feature>
<keyword evidence="4" id="KW-0812">Transmembrane</keyword>